<feature type="region of interest" description="Disordered" evidence="6">
    <location>
        <begin position="779"/>
        <end position="1167"/>
    </location>
</feature>
<proteinExistence type="inferred from homology"/>
<evidence type="ECO:0000256" key="7">
    <source>
        <dbReference type="SAM" id="Phobius"/>
    </source>
</evidence>
<feature type="region of interest" description="Disordered" evidence="6">
    <location>
        <begin position="38"/>
        <end position="72"/>
    </location>
</feature>
<feature type="transmembrane region" description="Helical" evidence="7">
    <location>
        <begin position="478"/>
        <end position="501"/>
    </location>
</feature>
<dbReference type="RefSeq" id="XP_013408571.1">
    <property type="nucleotide sequence ID" value="XM_013553117.1"/>
</dbReference>
<keyword evidence="5 7" id="KW-0472">Membrane</keyword>
<dbReference type="GO" id="GO:0008381">
    <property type="term" value="F:mechanosensitive monoatomic ion channel activity"/>
    <property type="evidence" value="ECO:0007669"/>
    <property type="project" value="TreeGrafter"/>
</dbReference>
<dbReference type="Pfam" id="PF07810">
    <property type="entry name" value="TMC"/>
    <property type="match status" value="1"/>
</dbReference>
<accession>A0A1S3JEJ6</accession>
<dbReference type="AlphaFoldDB" id="A0A1S3JEJ6"/>
<feature type="compositionally biased region" description="Polar residues" evidence="6">
    <location>
        <begin position="872"/>
        <end position="881"/>
    </location>
</feature>
<organism evidence="9 10">
    <name type="scientific">Lingula anatina</name>
    <name type="common">Brachiopod</name>
    <name type="synonym">Lingula unguis</name>
    <dbReference type="NCBI Taxonomy" id="7574"/>
    <lineage>
        <taxon>Eukaryota</taxon>
        <taxon>Metazoa</taxon>
        <taxon>Spiralia</taxon>
        <taxon>Lophotrochozoa</taxon>
        <taxon>Brachiopoda</taxon>
        <taxon>Linguliformea</taxon>
        <taxon>Lingulata</taxon>
        <taxon>Lingulida</taxon>
        <taxon>Linguloidea</taxon>
        <taxon>Lingulidae</taxon>
        <taxon>Lingula</taxon>
    </lineage>
</organism>
<evidence type="ECO:0000259" key="8">
    <source>
        <dbReference type="Pfam" id="PF07810"/>
    </source>
</evidence>
<sequence length="1167" mass="132071">MAHYYEDGRRRGHDIPMHAVNSSHYYDHNVHPSQVTLDVPESYRPGRRGSDAPSYKSSDDGMEREREEDMERQRELLMNLPSAQLSHQMMEGYKGHRTLRRKSSMRHRKRSHHIHHGTVRMHGSNVAQELVREIENSPDYMDGDMDEVEVTEHLRGMTSATLATKRQVRQDIQRSSEKRVATQGVGAYKRFKYNLSIQYSHFKQKLADIRYSLRFWHGHLKKIEGHFGTGVTSYFRFLKWLFIINIPVFLLSFFFIVLPEMLFRGPYCQMITFNVTDLLTGGGWLSETLLYYGFYTNESIELHLSKGHYYNMQHAYLFTSAAYYICSLILVMISLSKSYKINYIQGSGEFSFYYVSKVFCGWDYGITDKDAGNLKHKALYNELQEYLAGYHEEKNLTCQQRCGWFSLRVFTNLIVLGMIGGAGYVIWYISETQSVRTNIPVLSSLAMPLCVSSINLLFPFAFSVISSFERYSKPKYELYITMARTILLKGTTLAVLIYFWFNDVDCNLNSDEKQSKSHTCEQAPVFLLTLSCWETFMGEQIYMLVLVDFVFVLLITFFSEFIRRIMSQFCCKSLGHPEFNIGRNTLNLIYSQALVWLGSFYSPLLPVIQLIKLFITFYVKRVSVIQNCVPSLKPWRAARAHTTFLILLLLAFFVTVVAVVYSIVFIKPSETCGPYRGMNESYEVVTEMITSWQDEVRGLGDAIAFITSPGFVAGIITVLSIFVYYTHEVTVGHKAMVELMKRQLQMEGRDKVFLLKMLQDVNKKAPAAEQVNRRVQTLHQDLDNSGVGLPMSPGGRTFAKVESAAKDAKKMDSPAMNKKGKKYLATQEQEDVGSGADSPSRRRKDIMSGPAQGTPPESRHGQRPYTELWVPGSSSNNNATPSKAGPDRREEMFNPTYEERSPRNERKNDPDSRYRQDPVRGGSHQSMEPRGVGHDPRGMGHDPQGMRPHPGQDPRGMEPYPGQDPRGMGMHPGQDNRGMGPYPGQDPRGVGMHPGQDPRGLGMHPGQDPRGMAPYPGQDPRGMGMHPGQDPRGMGPYPGQDPRGVGMHPGQDPRGMGPYPGQDPRGMAPYPGQDPRGMGMHPGQDPRGMEPYPGQDPRGMGPHPGQDPRGMGPYPGQDPRGMGPYPGQDPRGMEPYPGQDPRGMGPLPGHGQRRKSKDNAGKKNKRK</sequence>
<evidence type="ECO:0000256" key="1">
    <source>
        <dbReference type="ARBA" id="ARBA00004141"/>
    </source>
</evidence>
<keyword evidence="4 7" id="KW-1133">Transmembrane helix</keyword>
<dbReference type="PANTHER" id="PTHR23302:SF43">
    <property type="entry name" value="TMC DOMAIN-CONTAINING PROTEIN"/>
    <property type="match status" value="1"/>
</dbReference>
<evidence type="ECO:0000256" key="3">
    <source>
        <dbReference type="ARBA" id="ARBA00022692"/>
    </source>
</evidence>
<evidence type="ECO:0000256" key="4">
    <source>
        <dbReference type="ARBA" id="ARBA00022989"/>
    </source>
</evidence>
<feature type="transmembrane region" description="Helical" evidence="7">
    <location>
        <begin position="409"/>
        <end position="429"/>
    </location>
</feature>
<keyword evidence="3 7" id="KW-0812">Transmembrane</keyword>
<dbReference type="PANTHER" id="PTHR23302">
    <property type="entry name" value="TRANSMEMBRANE CHANNEL-RELATED"/>
    <property type="match status" value="1"/>
</dbReference>
<evidence type="ECO:0000256" key="5">
    <source>
        <dbReference type="ARBA" id="ARBA00023136"/>
    </source>
</evidence>
<evidence type="ECO:0000256" key="6">
    <source>
        <dbReference type="SAM" id="MobiDB-lite"/>
    </source>
</evidence>
<feature type="compositionally biased region" description="Basic and acidic residues" evidence="6">
    <location>
        <begin position="803"/>
        <end position="812"/>
    </location>
</feature>
<dbReference type="GeneID" id="106172414"/>
<comment type="subcellular location">
    <subcellularLocation>
        <location evidence="1">Membrane</location>
        <topology evidence="1">Multi-pass membrane protein</topology>
    </subcellularLocation>
</comment>
<feature type="compositionally biased region" description="Basic and acidic residues" evidence="6">
    <location>
        <begin position="885"/>
        <end position="918"/>
    </location>
</feature>
<feature type="transmembrane region" description="Helical" evidence="7">
    <location>
        <begin position="644"/>
        <end position="666"/>
    </location>
</feature>
<dbReference type="KEGG" id="lak:106172414"/>
<dbReference type="STRING" id="7574.A0A1S3JEJ6"/>
<dbReference type="InterPro" id="IPR038900">
    <property type="entry name" value="TMC"/>
</dbReference>
<evidence type="ECO:0000313" key="10">
    <source>
        <dbReference type="RefSeq" id="XP_013408571.1"/>
    </source>
</evidence>
<feature type="compositionally biased region" description="Basic residues" evidence="6">
    <location>
        <begin position="1151"/>
        <end position="1167"/>
    </location>
</feature>
<dbReference type="InParanoid" id="A0A1S3JEJ6"/>
<name>A0A1S3JEJ6_LINAN</name>
<feature type="compositionally biased region" description="Basic and acidic residues" evidence="6">
    <location>
        <begin position="931"/>
        <end position="940"/>
    </location>
</feature>
<dbReference type="Proteomes" id="UP000085678">
    <property type="component" value="Unplaced"/>
</dbReference>
<protein>
    <submittedName>
        <fullName evidence="10">Transmembrane channel-like protein 6</fullName>
    </submittedName>
</protein>
<feature type="transmembrane region" description="Helical" evidence="7">
    <location>
        <begin position="702"/>
        <end position="725"/>
    </location>
</feature>
<keyword evidence="9" id="KW-1185">Reference proteome</keyword>
<dbReference type="OrthoDB" id="1936208at2759"/>
<dbReference type="InterPro" id="IPR012496">
    <property type="entry name" value="TMC_dom"/>
</dbReference>
<feature type="domain" description="TMC" evidence="8">
    <location>
        <begin position="532"/>
        <end position="638"/>
    </location>
</feature>
<feature type="transmembrane region" description="Helical" evidence="7">
    <location>
        <begin position="237"/>
        <end position="258"/>
    </location>
</feature>
<reference evidence="10" key="1">
    <citation type="submission" date="2025-08" db="UniProtKB">
        <authorList>
            <consortium name="RefSeq"/>
        </authorList>
    </citation>
    <scope>IDENTIFICATION</scope>
    <source>
        <tissue evidence="10">Gonads</tissue>
    </source>
</reference>
<comment type="similarity">
    <text evidence="2">Belongs to the TMC family.</text>
</comment>
<feature type="transmembrane region" description="Helical" evidence="7">
    <location>
        <begin position="541"/>
        <end position="562"/>
    </location>
</feature>
<dbReference type="GO" id="GO:0005886">
    <property type="term" value="C:plasma membrane"/>
    <property type="evidence" value="ECO:0007669"/>
    <property type="project" value="InterPro"/>
</dbReference>
<feature type="transmembrane region" description="Helical" evidence="7">
    <location>
        <begin position="441"/>
        <end position="466"/>
    </location>
</feature>
<feature type="compositionally biased region" description="Basic and acidic residues" evidence="6">
    <location>
        <begin position="57"/>
        <end position="72"/>
    </location>
</feature>
<evidence type="ECO:0000313" key="9">
    <source>
        <dbReference type="Proteomes" id="UP000085678"/>
    </source>
</evidence>
<feature type="transmembrane region" description="Helical" evidence="7">
    <location>
        <begin position="314"/>
        <end position="335"/>
    </location>
</feature>
<evidence type="ECO:0000256" key="2">
    <source>
        <dbReference type="ARBA" id="ARBA00006510"/>
    </source>
</evidence>
<gene>
    <name evidence="10" type="primary">LOC106172414</name>
</gene>